<sequence>MAFHFDWIRILCATLSARPMAL</sequence>
<accession>A0A446BNY6</accession>
<protein>
    <submittedName>
        <fullName evidence="1">Faf09d5d-a407-496b-9073-1ed11250bf30</fullName>
    </submittedName>
</protein>
<organism evidence="1 2">
    <name type="scientific">Thermothielavioides terrestris</name>
    <dbReference type="NCBI Taxonomy" id="2587410"/>
    <lineage>
        <taxon>Eukaryota</taxon>
        <taxon>Fungi</taxon>
        <taxon>Dikarya</taxon>
        <taxon>Ascomycota</taxon>
        <taxon>Pezizomycotina</taxon>
        <taxon>Sordariomycetes</taxon>
        <taxon>Sordariomycetidae</taxon>
        <taxon>Sordariales</taxon>
        <taxon>Chaetomiaceae</taxon>
        <taxon>Thermothielavioides</taxon>
    </lineage>
</organism>
<evidence type="ECO:0000313" key="2">
    <source>
        <dbReference type="Proteomes" id="UP000289323"/>
    </source>
</evidence>
<dbReference type="EMBL" id="OUUZ01000013">
    <property type="protein sequence ID" value="SPQ24231.1"/>
    <property type="molecule type" value="Genomic_DNA"/>
</dbReference>
<evidence type="ECO:0000313" key="1">
    <source>
        <dbReference type="EMBL" id="SPQ24231.1"/>
    </source>
</evidence>
<dbReference type="AlphaFoldDB" id="A0A446BNY6"/>
<name>A0A446BNY6_9PEZI</name>
<proteinExistence type="predicted"/>
<gene>
    <name evidence="1" type="ORF">TT172_LOCUS6650</name>
</gene>
<reference evidence="1 2" key="1">
    <citation type="submission" date="2018-04" db="EMBL/GenBank/DDBJ databases">
        <authorList>
            <person name="Huttner S."/>
            <person name="Dainat J."/>
        </authorList>
    </citation>
    <scope>NUCLEOTIDE SEQUENCE [LARGE SCALE GENOMIC DNA]</scope>
</reference>
<dbReference type="Proteomes" id="UP000289323">
    <property type="component" value="Unassembled WGS sequence"/>
</dbReference>